<comment type="caution">
    <text evidence="1">The sequence shown here is derived from an EMBL/GenBank/DDBJ whole genome shotgun (WGS) entry which is preliminary data.</text>
</comment>
<reference evidence="1 2" key="1">
    <citation type="submission" date="2018-03" db="EMBL/GenBank/DDBJ databases">
        <title>Whole genome sequencing of Histamine producing bacteria.</title>
        <authorList>
            <person name="Butler K."/>
        </authorList>
    </citation>
    <scope>NUCLEOTIDE SEQUENCE [LARGE SCALE GENOMIC DNA]</scope>
    <source>
        <strain evidence="1 2">BS2</strain>
    </source>
</reference>
<dbReference type="Proteomes" id="UP000240254">
    <property type="component" value="Unassembled WGS sequence"/>
</dbReference>
<protein>
    <submittedName>
        <fullName evidence="1">Uncharacterized protein</fullName>
    </submittedName>
</protein>
<evidence type="ECO:0000313" key="2">
    <source>
        <dbReference type="Proteomes" id="UP000240254"/>
    </source>
</evidence>
<organism evidence="1 2">
    <name type="scientific">Photobacterium aquimaris</name>
    <dbReference type="NCBI Taxonomy" id="512643"/>
    <lineage>
        <taxon>Bacteria</taxon>
        <taxon>Pseudomonadati</taxon>
        <taxon>Pseudomonadota</taxon>
        <taxon>Gammaproteobacteria</taxon>
        <taxon>Vibrionales</taxon>
        <taxon>Vibrionaceae</taxon>
        <taxon>Photobacterium</taxon>
    </lineage>
</organism>
<accession>A0A2T3IEK0</accession>
<dbReference type="AlphaFoldDB" id="A0A2T3IEK0"/>
<gene>
    <name evidence="1" type="ORF">CTM88_20430</name>
</gene>
<evidence type="ECO:0000313" key="1">
    <source>
        <dbReference type="EMBL" id="PSU22285.1"/>
    </source>
</evidence>
<dbReference type="EMBL" id="PYMK01000039">
    <property type="protein sequence ID" value="PSU22285.1"/>
    <property type="molecule type" value="Genomic_DNA"/>
</dbReference>
<sequence>MGQTIFKDETVRADKLRDSMIQSTGSAVFRIQTPYQQSGPGSVVLNRETLDNLIEGQIEYIKNHFQSKLFNLVSTGYLLRLQIARKRNALKNPDNVTR</sequence>
<name>A0A2T3IEK0_9GAMM</name>
<proteinExistence type="predicted"/>